<proteinExistence type="predicted"/>
<protein>
    <recommendedName>
        <fullName evidence="1">Alginate export domain-containing protein</fullName>
    </recommendedName>
</protein>
<dbReference type="OrthoDB" id="1070463at2"/>
<sequence>MKRAFYYTLLFTGLISFFTSYSFGQFELTGQYKARAEFANGYQRPLMNNQDPGFFIAQRARLGGIYTHERFQFNVTVQDVRTWGNTSHLAIDDNGLLSVYEANVSLFLNKKWAIKVGRQPISYDNQRIFGGLDWAMQGRRHDAALIQFRDSSWSLDVGAAYNQDRPSNHQIFYTVNNYKTFQYVWANKKWTNFEASLLALNNGIDQFYTEDSIQKSRTNFSQTIGTQLSYKRSKFDITAYGYYQMGFAANHQTLSAYNASLAGTYKPNKKWRFTLGGELLSGTSQEATVNDKNRSFTPLFGTNHGFNGFMDYFYVGNHGNNVGLIDGYLKAKYTKGKYTFALANHLFFTESDVRIPGIPLMPGFVAMDPFLGYEIDFTFKYQFVDEVSIQAGYSHMFGTSTMREVKMVDDDDTSGWAYVMLTVKPFKNFKPFEKK</sequence>
<dbReference type="EMBL" id="PJNI01000001">
    <property type="protein sequence ID" value="PKR82032.1"/>
    <property type="molecule type" value="Genomic_DNA"/>
</dbReference>
<dbReference type="Proteomes" id="UP000236654">
    <property type="component" value="Unassembled WGS sequence"/>
</dbReference>
<keyword evidence="3" id="KW-1185">Reference proteome</keyword>
<dbReference type="InterPro" id="IPR025388">
    <property type="entry name" value="Alginate_export_dom"/>
</dbReference>
<comment type="caution">
    <text evidence="2">The sequence shown here is derived from an EMBL/GenBank/DDBJ whole genome shotgun (WGS) entry which is preliminary data.</text>
</comment>
<feature type="domain" description="Alginate export" evidence="1">
    <location>
        <begin position="28"/>
        <end position="401"/>
    </location>
</feature>
<evidence type="ECO:0000259" key="1">
    <source>
        <dbReference type="Pfam" id="PF13372"/>
    </source>
</evidence>
<gene>
    <name evidence="2" type="ORF">CW751_01460</name>
</gene>
<evidence type="ECO:0000313" key="2">
    <source>
        <dbReference type="EMBL" id="PKR82032.1"/>
    </source>
</evidence>
<evidence type="ECO:0000313" key="3">
    <source>
        <dbReference type="Proteomes" id="UP000236654"/>
    </source>
</evidence>
<name>A0A2I0R622_9FLAO</name>
<dbReference type="AlphaFoldDB" id="A0A2I0R622"/>
<accession>A0A2I0R622</accession>
<reference evidence="2 3" key="1">
    <citation type="submission" date="2017-12" db="EMBL/GenBank/DDBJ databases">
        <title>The draft genome sequence of Brumimicrobium saltpan LHR20.</title>
        <authorList>
            <person name="Do Z.-J."/>
            <person name="Luo H.-R."/>
        </authorList>
    </citation>
    <scope>NUCLEOTIDE SEQUENCE [LARGE SCALE GENOMIC DNA]</scope>
    <source>
        <strain evidence="2 3">LHR20</strain>
    </source>
</reference>
<dbReference type="RefSeq" id="WP_101333178.1">
    <property type="nucleotide sequence ID" value="NZ_PJNI01000001.1"/>
</dbReference>
<dbReference type="Pfam" id="PF13372">
    <property type="entry name" value="Alginate_exp"/>
    <property type="match status" value="1"/>
</dbReference>
<organism evidence="2 3">
    <name type="scientific">Brumimicrobium salinarum</name>
    <dbReference type="NCBI Taxonomy" id="2058658"/>
    <lineage>
        <taxon>Bacteria</taxon>
        <taxon>Pseudomonadati</taxon>
        <taxon>Bacteroidota</taxon>
        <taxon>Flavobacteriia</taxon>
        <taxon>Flavobacteriales</taxon>
        <taxon>Crocinitomicaceae</taxon>
        <taxon>Brumimicrobium</taxon>
    </lineage>
</organism>